<dbReference type="InterPro" id="IPR011611">
    <property type="entry name" value="PfkB_dom"/>
</dbReference>
<dbReference type="PANTHER" id="PTHR46969:SF1">
    <property type="entry name" value="BIFUNCTIONAL PROTEIN HLDE"/>
    <property type="match status" value="1"/>
</dbReference>
<dbReference type="SUPFAM" id="SSF52374">
    <property type="entry name" value="Nucleotidylyl transferase"/>
    <property type="match status" value="1"/>
</dbReference>
<evidence type="ECO:0000259" key="3">
    <source>
        <dbReference type="Pfam" id="PF00294"/>
    </source>
</evidence>
<feature type="domain" description="Carbohydrate kinase PfkB" evidence="3">
    <location>
        <begin position="228"/>
        <end position="470"/>
    </location>
</feature>
<gene>
    <name evidence="5" type="ORF">ACFOGJ_08025</name>
</gene>
<dbReference type="InterPro" id="IPR004821">
    <property type="entry name" value="Cyt_trans-like"/>
</dbReference>
<dbReference type="PANTHER" id="PTHR46969">
    <property type="entry name" value="BIFUNCTIONAL PROTEIN HLDE"/>
    <property type="match status" value="1"/>
</dbReference>
<accession>A0ABV7KXZ4</accession>
<protein>
    <submittedName>
        <fullName evidence="5">PfkB family carbohydrate kinase</fullName>
    </submittedName>
</protein>
<evidence type="ECO:0000313" key="5">
    <source>
        <dbReference type="EMBL" id="MFC3227171.1"/>
    </source>
</evidence>
<dbReference type="Pfam" id="PF00294">
    <property type="entry name" value="PfkB"/>
    <property type="match status" value="1"/>
</dbReference>
<comment type="caution">
    <text evidence="5">The sequence shown here is derived from an EMBL/GenBank/DDBJ whole genome shotgun (WGS) entry which is preliminary data.</text>
</comment>
<evidence type="ECO:0000256" key="1">
    <source>
        <dbReference type="ARBA" id="ARBA00023268"/>
    </source>
</evidence>
<dbReference type="Pfam" id="PF01467">
    <property type="entry name" value="CTP_transf_like"/>
    <property type="match status" value="1"/>
</dbReference>
<dbReference type="SUPFAM" id="SSF53613">
    <property type="entry name" value="Ribokinase-like"/>
    <property type="match status" value="1"/>
</dbReference>
<evidence type="ECO:0000259" key="4">
    <source>
        <dbReference type="Pfam" id="PF01467"/>
    </source>
</evidence>
<evidence type="ECO:0000313" key="6">
    <source>
        <dbReference type="Proteomes" id="UP001595528"/>
    </source>
</evidence>
<feature type="domain" description="Cytidyltransferase-like" evidence="4">
    <location>
        <begin position="35"/>
        <end position="162"/>
    </location>
</feature>
<keyword evidence="6" id="KW-1185">Reference proteome</keyword>
<reference evidence="6" key="1">
    <citation type="journal article" date="2019" name="Int. J. Syst. Evol. Microbiol.">
        <title>The Global Catalogue of Microorganisms (GCM) 10K type strain sequencing project: providing services to taxonomists for standard genome sequencing and annotation.</title>
        <authorList>
            <consortium name="The Broad Institute Genomics Platform"/>
            <consortium name="The Broad Institute Genome Sequencing Center for Infectious Disease"/>
            <person name="Wu L."/>
            <person name="Ma J."/>
        </authorList>
    </citation>
    <scope>NUCLEOTIDE SEQUENCE [LARGE SCALE GENOMIC DNA]</scope>
    <source>
        <strain evidence="6">KCTC 42964</strain>
    </source>
</reference>
<keyword evidence="5" id="KW-0418">Kinase</keyword>
<evidence type="ECO:0000256" key="2">
    <source>
        <dbReference type="ARBA" id="ARBA00023277"/>
    </source>
</evidence>
<dbReference type="EMBL" id="JBHRTR010000020">
    <property type="protein sequence ID" value="MFC3227171.1"/>
    <property type="molecule type" value="Genomic_DNA"/>
</dbReference>
<dbReference type="InterPro" id="IPR029056">
    <property type="entry name" value="Ribokinase-like"/>
</dbReference>
<organism evidence="5 6">
    <name type="scientific">Marinibaculum pumilum</name>
    <dbReference type="NCBI Taxonomy" id="1766165"/>
    <lineage>
        <taxon>Bacteria</taxon>
        <taxon>Pseudomonadati</taxon>
        <taxon>Pseudomonadota</taxon>
        <taxon>Alphaproteobacteria</taxon>
        <taxon>Rhodospirillales</taxon>
        <taxon>Rhodospirillaceae</taxon>
        <taxon>Marinibaculum</taxon>
    </lineage>
</organism>
<dbReference type="GO" id="GO:0016301">
    <property type="term" value="F:kinase activity"/>
    <property type="evidence" value="ECO:0007669"/>
    <property type="project" value="UniProtKB-KW"/>
</dbReference>
<proteinExistence type="predicted"/>
<name>A0ABV7KXZ4_9PROT</name>
<dbReference type="InterPro" id="IPR014729">
    <property type="entry name" value="Rossmann-like_a/b/a_fold"/>
</dbReference>
<dbReference type="Proteomes" id="UP001595528">
    <property type="component" value="Unassembled WGS sequence"/>
</dbReference>
<dbReference type="Gene3D" id="3.40.1190.20">
    <property type="match status" value="1"/>
</dbReference>
<dbReference type="NCBIfam" id="TIGR00125">
    <property type="entry name" value="cyt_tran_rel"/>
    <property type="match status" value="1"/>
</dbReference>
<keyword evidence="5" id="KW-0808">Transferase</keyword>
<keyword evidence="2" id="KW-0119">Carbohydrate metabolism</keyword>
<dbReference type="RefSeq" id="WP_379899332.1">
    <property type="nucleotide sequence ID" value="NZ_JBHRTR010000020.1"/>
</dbReference>
<keyword evidence="1" id="KW-0511">Multifunctional enzyme</keyword>
<dbReference type="Gene3D" id="3.40.50.620">
    <property type="entry name" value="HUPs"/>
    <property type="match status" value="1"/>
</dbReference>
<sequence length="516" mass="57292">MDADSMFQYRRKVKTPEELIEIIGPRPRAKKVIMCHGVFDIVHPGHVRHLLYAKSKGDLLVVTVTADEHIMKANVRPYVPEELRAINLAAFEMVDYVVIDKDPTPISNLKRIQPDYFAKGYEYVDGKLTPKTQEEADIVESYGGEMIYTPGDIVYSSSNIIETSPPNIAHEKLMVLMDGEGLTFNDLREAVLKFDGSRVHLLGDTIIDSYTHCSMIGGMTKTPTMSVRFEEKQDFIGGAAVVAKHMRAAGAQVVFSTVLGDDPQKEMVLKDLEAQGITCAAIVDPTRPTTNKNAIVVGNYRLLKIDTLDNRSISEKILRQLCEQIQREKADAVVFSDFRHGIFNKHTIPELIEAIPEGAFKVADSQVASRWGNILDFRGFDLITPNEREARFALADQDSVVRPLGVELFTRAECKTLMLKLGDRGMITFRDRPAQDARSFFTIESFCDRAVDPVGAGDALVAYATMSMVTTGSEVIGAILGSFAAGMECERDGNIPITTRDVMQKIDAVERAIKYA</sequence>